<reference evidence="3" key="1">
    <citation type="journal article" date="2019" name="Curr. Biol.">
        <title>Genome Sequence of Striga asiatica Provides Insight into the Evolution of Plant Parasitism.</title>
        <authorList>
            <person name="Yoshida S."/>
            <person name="Kim S."/>
            <person name="Wafula E.K."/>
            <person name="Tanskanen J."/>
            <person name="Kim Y.M."/>
            <person name="Honaas L."/>
            <person name="Yang Z."/>
            <person name="Spallek T."/>
            <person name="Conn C.E."/>
            <person name="Ichihashi Y."/>
            <person name="Cheong K."/>
            <person name="Cui S."/>
            <person name="Der J.P."/>
            <person name="Gundlach H."/>
            <person name="Jiao Y."/>
            <person name="Hori C."/>
            <person name="Ishida J.K."/>
            <person name="Kasahara H."/>
            <person name="Kiba T."/>
            <person name="Kim M.S."/>
            <person name="Koo N."/>
            <person name="Laohavisit A."/>
            <person name="Lee Y.H."/>
            <person name="Lumba S."/>
            <person name="McCourt P."/>
            <person name="Mortimer J.C."/>
            <person name="Mutuku J.M."/>
            <person name="Nomura T."/>
            <person name="Sasaki-Sekimoto Y."/>
            <person name="Seto Y."/>
            <person name="Wang Y."/>
            <person name="Wakatake T."/>
            <person name="Sakakibara H."/>
            <person name="Demura T."/>
            <person name="Yamaguchi S."/>
            <person name="Yoneyama K."/>
            <person name="Manabe R.I."/>
            <person name="Nelson D.C."/>
            <person name="Schulman A.H."/>
            <person name="Timko M.P."/>
            <person name="dePamphilis C.W."/>
            <person name="Choi D."/>
            <person name="Shirasu K."/>
        </authorList>
    </citation>
    <scope>NUCLEOTIDE SEQUENCE [LARGE SCALE GENOMIC DNA]</scope>
    <source>
        <strain evidence="3">cv. UVA1</strain>
    </source>
</reference>
<sequence>MMIRIRTNTATKSENRPTKIRSPKYSCKRVRVQMNWKTDFDTSNLKRPIEPPKIEDAKCNHRRMERPEESRPPRYRNSLRLATMAAAEKEAKAKAQPTKAPTRMLQKGSKTHT</sequence>
<protein>
    <submittedName>
        <fullName evidence="2">Transmembrane protein 252</fullName>
    </submittedName>
</protein>
<feature type="region of interest" description="Disordered" evidence="1">
    <location>
        <begin position="1"/>
        <end position="22"/>
    </location>
</feature>
<dbReference type="Proteomes" id="UP000325081">
    <property type="component" value="Unassembled WGS sequence"/>
</dbReference>
<accession>A0A5A7R2I1</accession>
<evidence type="ECO:0000313" key="2">
    <source>
        <dbReference type="EMBL" id="GER50594.1"/>
    </source>
</evidence>
<feature type="compositionally biased region" description="Polar residues" evidence="1">
    <location>
        <begin position="1"/>
        <end position="12"/>
    </location>
</feature>
<dbReference type="EMBL" id="BKCP01009403">
    <property type="protein sequence ID" value="GER50594.1"/>
    <property type="molecule type" value="Genomic_DNA"/>
</dbReference>
<feature type="region of interest" description="Disordered" evidence="1">
    <location>
        <begin position="42"/>
        <end position="113"/>
    </location>
</feature>
<feature type="compositionally biased region" description="Basic and acidic residues" evidence="1">
    <location>
        <begin position="47"/>
        <end position="59"/>
    </location>
</feature>
<name>A0A5A7R2I1_STRAF</name>
<evidence type="ECO:0000313" key="3">
    <source>
        <dbReference type="Proteomes" id="UP000325081"/>
    </source>
</evidence>
<keyword evidence="2" id="KW-0812">Transmembrane</keyword>
<gene>
    <name evidence="2" type="ORF">STAS_27908</name>
</gene>
<keyword evidence="2" id="KW-0472">Membrane</keyword>
<keyword evidence="3" id="KW-1185">Reference proteome</keyword>
<organism evidence="2 3">
    <name type="scientific">Striga asiatica</name>
    <name type="common">Asiatic witchweed</name>
    <name type="synonym">Buchnera asiatica</name>
    <dbReference type="NCBI Taxonomy" id="4170"/>
    <lineage>
        <taxon>Eukaryota</taxon>
        <taxon>Viridiplantae</taxon>
        <taxon>Streptophyta</taxon>
        <taxon>Embryophyta</taxon>
        <taxon>Tracheophyta</taxon>
        <taxon>Spermatophyta</taxon>
        <taxon>Magnoliopsida</taxon>
        <taxon>eudicotyledons</taxon>
        <taxon>Gunneridae</taxon>
        <taxon>Pentapetalae</taxon>
        <taxon>asterids</taxon>
        <taxon>lamiids</taxon>
        <taxon>Lamiales</taxon>
        <taxon>Orobanchaceae</taxon>
        <taxon>Buchnereae</taxon>
        <taxon>Striga</taxon>
    </lineage>
</organism>
<dbReference type="AlphaFoldDB" id="A0A5A7R2I1"/>
<evidence type="ECO:0000256" key="1">
    <source>
        <dbReference type="SAM" id="MobiDB-lite"/>
    </source>
</evidence>
<proteinExistence type="predicted"/>
<comment type="caution">
    <text evidence="2">The sequence shown here is derived from an EMBL/GenBank/DDBJ whole genome shotgun (WGS) entry which is preliminary data.</text>
</comment>